<dbReference type="InterPro" id="IPR012341">
    <property type="entry name" value="6hp_glycosidase-like_sf"/>
</dbReference>
<protein>
    <recommendedName>
        <fullName evidence="2">Alpha-L-rhamnosidase C-terminal domain-containing protein</fullName>
    </recommendedName>
</protein>
<comment type="caution">
    <text evidence="1">The sequence shown here is derived from an EMBL/GenBank/DDBJ whole genome shotgun (WGS) entry which is preliminary data.</text>
</comment>
<dbReference type="PANTHER" id="PTHR34987">
    <property type="entry name" value="C, PUTATIVE (AFU_ORTHOLOGUE AFUA_3G02880)-RELATED"/>
    <property type="match status" value="1"/>
</dbReference>
<evidence type="ECO:0008006" key="2">
    <source>
        <dbReference type="Google" id="ProtNLM"/>
    </source>
</evidence>
<gene>
    <name evidence="1" type="ORF">SDC9_104274</name>
</gene>
<proteinExistence type="predicted"/>
<name>A0A645AW28_9ZZZZ</name>
<sequence length="194" mass="21156">MAGLGDAARLNETVFKREPLDHFTTFFGFYILQSRAAAGDCAGALELARHFYGGMLDLGATTFWEEFNMKWLENASRIDELPQPGKFDVHLNSGPQRCYTGLRHSLCHGWGGGVAAFLSETLLGVQALEPGLKTVRITPQLGDLEYLDGTYPVPGGDAIRVRIARCASGEIERQITVPDTVALLPDHEYAKAGS</sequence>
<reference evidence="1" key="1">
    <citation type="submission" date="2019-08" db="EMBL/GenBank/DDBJ databases">
        <authorList>
            <person name="Kucharzyk K."/>
            <person name="Murdoch R.W."/>
            <person name="Higgins S."/>
            <person name="Loffler F."/>
        </authorList>
    </citation>
    <scope>NUCLEOTIDE SEQUENCE</scope>
</reference>
<dbReference type="Gene3D" id="1.50.10.10">
    <property type="match status" value="1"/>
</dbReference>
<accession>A0A645AW28</accession>
<evidence type="ECO:0000313" key="1">
    <source>
        <dbReference type="EMBL" id="MPM57452.1"/>
    </source>
</evidence>
<dbReference type="AlphaFoldDB" id="A0A645AW28"/>
<organism evidence="1">
    <name type="scientific">bioreactor metagenome</name>
    <dbReference type="NCBI Taxonomy" id="1076179"/>
    <lineage>
        <taxon>unclassified sequences</taxon>
        <taxon>metagenomes</taxon>
        <taxon>ecological metagenomes</taxon>
    </lineage>
</organism>
<dbReference type="PANTHER" id="PTHR34987:SF4">
    <property type="entry name" value="ALPHA-L-RHAMNOSIDASE C-TERMINAL DOMAIN-CONTAINING PROTEIN"/>
    <property type="match status" value="1"/>
</dbReference>
<dbReference type="Gene3D" id="2.60.420.10">
    <property type="entry name" value="Maltose phosphorylase, domain 3"/>
    <property type="match status" value="1"/>
</dbReference>
<dbReference type="EMBL" id="VSSQ01016276">
    <property type="protein sequence ID" value="MPM57452.1"/>
    <property type="molecule type" value="Genomic_DNA"/>
</dbReference>
<dbReference type="SUPFAM" id="SSF48208">
    <property type="entry name" value="Six-hairpin glycosidases"/>
    <property type="match status" value="1"/>
</dbReference>
<dbReference type="GO" id="GO:0005975">
    <property type="term" value="P:carbohydrate metabolic process"/>
    <property type="evidence" value="ECO:0007669"/>
    <property type="project" value="InterPro"/>
</dbReference>
<dbReference type="InterPro" id="IPR008928">
    <property type="entry name" value="6-hairpin_glycosidase_sf"/>
</dbReference>